<evidence type="ECO:0000256" key="3">
    <source>
        <dbReference type="ARBA" id="ARBA00022692"/>
    </source>
</evidence>
<organism evidence="8 9">
    <name type="scientific">Actinomadura syzygii</name>
    <dbReference type="NCBI Taxonomy" id="1427538"/>
    <lineage>
        <taxon>Bacteria</taxon>
        <taxon>Bacillati</taxon>
        <taxon>Actinomycetota</taxon>
        <taxon>Actinomycetes</taxon>
        <taxon>Streptosporangiales</taxon>
        <taxon>Thermomonosporaceae</taxon>
        <taxon>Actinomadura</taxon>
    </lineage>
</organism>
<dbReference type="GO" id="GO:0005886">
    <property type="term" value="C:plasma membrane"/>
    <property type="evidence" value="ECO:0007669"/>
    <property type="project" value="UniProtKB-SubCell"/>
</dbReference>
<protein>
    <submittedName>
        <fullName evidence="8">MFS transporter</fullName>
    </submittedName>
</protein>
<keyword evidence="9" id="KW-1185">Reference proteome</keyword>
<feature type="transmembrane region" description="Helical" evidence="7">
    <location>
        <begin position="45"/>
        <end position="68"/>
    </location>
</feature>
<feature type="transmembrane region" description="Helical" evidence="7">
    <location>
        <begin position="377"/>
        <end position="398"/>
    </location>
</feature>
<dbReference type="Pfam" id="PF07690">
    <property type="entry name" value="MFS_1"/>
    <property type="match status" value="1"/>
</dbReference>
<keyword evidence="4 7" id="KW-1133">Transmembrane helix</keyword>
<gene>
    <name evidence="8" type="ORF">FXF65_05030</name>
</gene>
<dbReference type="InterPro" id="IPR036259">
    <property type="entry name" value="MFS_trans_sf"/>
</dbReference>
<dbReference type="AlphaFoldDB" id="A0A5D0UG61"/>
<comment type="subcellular location">
    <subcellularLocation>
        <location evidence="1">Cell membrane</location>
        <topology evidence="1">Multi-pass membrane protein</topology>
    </subcellularLocation>
</comment>
<evidence type="ECO:0000256" key="5">
    <source>
        <dbReference type="ARBA" id="ARBA00023136"/>
    </source>
</evidence>
<dbReference type="CDD" id="cd06173">
    <property type="entry name" value="MFS_MefA_like"/>
    <property type="match status" value="1"/>
</dbReference>
<feature type="compositionally biased region" description="Pro residues" evidence="6">
    <location>
        <begin position="411"/>
        <end position="420"/>
    </location>
</feature>
<comment type="caution">
    <text evidence="8">The sequence shown here is derived from an EMBL/GenBank/DDBJ whole genome shotgun (WGS) entry which is preliminary data.</text>
</comment>
<dbReference type="GO" id="GO:0022857">
    <property type="term" value="F:transmembrane transporter activity"/>
    <property type="evidence" value="ECO:0007669"/>
    <property type="project" value="InterPro"/>
</dbReference>
<dbReference type="RefSeq" id="WP_148348521.1">
    <property type="nucleotide sequence ID" value="NZ_JBHSBF010000022.1"/>
</dbReference>
<dbReference type="OrthoDB" id="3542743at2"/>
<feature type="transmembrane region" description="Helical" evidence="7">
    <location>
        <begin position="352"/>
        <end position="371"/>
    </location>
</feature>
<accession>A0A5D0UG61</accession>
<dbReference type="PANTHER" id="PTHR23513:SF6">
    <property type="entry name" value="MAJOR FACILITATOR SUPERFAMILY ASSOCIATED DOMAIN-CONTAINING PROTEIN"/>
    <property type="match status" value="1"/>
</dbReference>
<reference evidence="8 9" key="1">
    <citation type="submission" date="2019-08" db="EMBL/GenBank/DDBJ databases">
        <title>Actinomadura sp. nov. CYP1-5 isolated from mountain soil.</title>
        <authorList>
            <person name="Songsumanus A."/>
            <person name="Kuncharoen N."/>
            <person name="Kudo T."/>
            <person name="Yuki M."/>
            <person name="Igarashi Y."/>
            <person name="Tanasupawat S."/>
        </authorList>
    </citation>
    <scope>NUCLEOTIDE SEQUENCE [LARGE SCALE GENOMIC DNA]</scope>
    <source>
        <strain evidence="8 9">GKU157</strain>
    </source>
</reference>
<proteinExistence type="predicted"/>
<feature type="transmembrane region" description="Helical" evidence="7">
    <location>
        <begin position="215"/>
        <end position="239"/>
    </location>
</feature>
<dbReference type="PANTHER" id="PTHR23513">
    <property type="entry name" value="INTEGRAL MEMBRANE EFFLUX PROTEIN-RELATED"/>
    <property type="match status" value="1"/>
</dbReference>
<evidence type="ECO:0000256" key="7">
    <source>
        <dbReference type="SAM" id="Phobius"/>
    </source>
</evidence>
<feature type="transmembrane region" description="Helical" evidence="7">
    <location>
        <begin position="285"/>
        <end position="305"/>
    </location>
</feature>
<dbReference type="InterPro" id="IPR011701">
    <property type="entry name" value="MFS"/>
</dbReference>
<keyword evidence="5 7" id="KW-0472">Membrane</keyword>
<feature type="transmembrane region" description="Helical" evidence="7">
    <location>
        <begin position="251"/>
        <end position="273"/>
    </location>
</feature>
<evidence type="ECO:0000256" key="2">
    <source>
        <dbReference type="ARBA" id="ARBA00022475"/>
    </source>
</evidence>
<dbReference type="EMBL" id="VSFF01000002">
    <property type="protein sequence ID" value="TYC17378.1"/>
    <property type="molecule type" value="Genomic_DNA"/>
</dbReference>
<keyword evidence="2" id="KW-1003">Cell membrane</keyword>
<evidence type="ECO:0000313" key="8">
    <source>
        <dbReference type="EMBL" id="TYC17378.1"/>
    </source>
</evidence>
<evidence type="ECO:0000256" key="4">
    <source>
        <dbReference type="ARBA" id="ARBA00022989"/>
    </source>
</evidence>
<evidence type="ECO:0000313" key="9">
    <source>
        <dbReference type="Proteomes" id="UP000322634"/>
    </source>
</evidence>
<keyword evidence="3 7" id="KW-0812">Transmembrane</keyword>
<feature type="transmembrane region" description="Helical" evidence="7">
    <location>
        <begin position="12"/>
        <end position="39"/>
    </location>
</feature>
<dbReference type="Gene3D" id="1.20.1250.20">
    <property type="entry name" value="MFS general substrate transporter like domains"/>
    <property type="match status" value="1"/>
</dbReference>
<sequence length="434" mass="46749">MNSKAALSRDFTYLWSGSAASQLGGMNAAIALPLLALSLTHSPVFAGWVAAAGTCPRLLLTLPAGMLVDRFDRRLIMLTCQYTRVAISVMLAVGLAFDFHPGLLLIGAAAAEGALGALYDLAEVTVVRRLVTPDALPEAMARNEARSHIALLLGRPLGGFLYGLNRTLPFVADAASSFFSAITLHCMRQKDFQPRKQANSSSFRKCLDFLLEDPFLRMVVTICAVTNFAFQMLFLMLVVQADREFDSTSMIGILFAASGLGGTLGAIVAPRLFRRFRLAETGRQVYVLFFCVWGWFAMTATAAVGDRPLTGLAAWGGISFIGAHMNVALTVHQATWVPGDDMLARVTSVTNLVTQGAVPLGSLFTGYLLSLVSSTRIVTGFVTVVTLTVAAISSFWLWRSRKRRDLDRLPPTAPNQPPELVPTSAMATPSRAAP</sequence>
<name>A0A5D0UG61_9ACTN</name>
<dbReference type="SUPFAM" id="SSF103473">
    <property type="entry name" value="MFS general substrate transporter"/>
    <property type="match status" value="1"/>
</dbReference>
<dbReference type="Proteomes" id="UP000322634">
    <property type="component" value="Unassembled WGS sequence"/>
</dbReference>
<evidence type="ECO:0000256" key="6">
    <source>
        <dbReference type="SAM" id="MobiDB-lite"/>
    </source>
</evidence>
<feature type="transmembrane region" description="Helical" evidence="7">
    <location>
        <begin position="311"/>
        <end position="331"/>
    </location>
</feature>
<feature type="region of interest" description="Disordered" evidence="6">
    <location>
        <begin position="408"/>
        <end position="434"/>
    </location>
</feature>
<evidence type="ECO:0000256" key="1">
    <source>
        <dbReference type="ARBA" id="ARBA00004651"/>
    </source>
</evidence>